<sequence length="89" mass="10335">MLNSLDHRLSVDRPTPQSKQLQDLYNSLSHRHHKTKQQLFQHRHATEPDGKHPVQRDFIGFNYVRPYSLALITAPVESTATTVLVLFLF</sequence>
<proteinExistence type="predicted"/>
<organism evidence="2 3">
    <name type="scientific">Vicia faba</name>
    <name type="common">Broad bean</name>
    <name type="synonym">Faba vulgaris</name>
    <dbReference type="NCBI Taxonomy" id="3906"/>
    <lineage>
        <taxon>Eukaryota</taxon>
        <taxon>Viridiplantae</taxon>
        <taxon>Streptophyta</taxon>
        <taxon>Embryophyta</taxon>
        <taxon>Tracheophyta</taxon>
        <taxon>Spermatophyta</taxon>
        <taxon>Magnoliopsida</taxon>
        <taxon>eudicotyledons</taxon>
        <taxon>Gunneridae</taxon>
        <taxon>Pentapetalae</taxon>
        <taxon>rosids</taxon>
        <taxon>fabids</taxon>
        <taxon>Fabales</taxon>
        <taxon>Fabaceae</taxon>
        <taxon>Papilionoideae</taxon>
        <taxon>50 kb inversion clade</taxon>
        <taxon>NPAAA clade</taxon>
        <taxon>Hologalegina</taxon>
        <taxon>IRL clade</taxon>
        <taxon>Fabeae</taxon>
        <taxon>Vicia</taxon>
    </lineage>
</organism>
<feature type="region of interest" description="Disordered" evidence="1">
    <location>
        <begin position="1"/>
        <end position="21"/>
    </location>
</feature>
<evidence type="ECO:0000256" key="1">
    <source>
        <dbReference type="SAM" id="MobiDB-lite"/>
    </source>
</evidence>
<dbReference type="AlphaFoldDB" id="A0AAV1AXU4"/>
<reference evidence="2 3" key="1">
    <citation type="submission" date="2023-01" db="EMBL/GenBank/DDBJ databases">
        <authorList>
            <person name="Kreplak J."/>
        </authorList>
    </citation>
    <scope>NUCLEOTIDE SEQUENCE [LARGE SCALE GENOMIC DNA]</scope>
</reference>
<feature type="compositionally biased region" description="Basic and acidic residues" evidence="1">
    <location>
        <begin position="1"/>
        <end position="11"/>
    </location>
</feature>
<dbReference type="EMBL" id="OX451740">
    <property type="protein sequence ID" value="CAI8614113.1"/>
    <property type="molecule type" value="Genomic_DNA"/>
</dbReference>
<evidence type="ECO:0000313" key="2">
    <source>
        <dbReference type="EMBL" id="CAI8614113.1"/>
    </source>
</evidence>
<evidence type="ECO:0000313" key="3">
    <source>
        <dbReference type="Proteomes" id="UP001157006"/>
    </source>
</evidence>
<dbReference type="Proteomes" id="UP001157006">
    <property type="component" value="Chromosome 5"/>
</dbReference>
<keyword evidence="3" id="KW-1185">Reference proteome</keyword>
<protein>
    <submittedName>
        <fullName evidence="2">Uncharacterized protein</fullName>
    </submittedName>
</protein>
<accession>A0AAV1AXU4</accession>
<gene>
    <name evidence="2" type="ORF">VFH_V114480</name>
</gene>
<name>A0AAV1AXU4_VICFA</name>